<proteinExistence type="predicted"/>
<keyword evidence="3" id="KW-1185">Reference proteome</keyword>
<gene>
    <name evidence="2" type="ORF">JRO89_XS07G0275400</name>
</gene>
<feature type="region of interest" description="Disordered" evidence="1">
    <location>
        <begin position="97"/>
        <end position="124"/>
    </location>
</feature>
<reference evidence="2 3" key="1">
    <citation type="submission" date="2021-02" db="EMBL/GenBank/DDBJ databases">
        <title>Plant Genome Project.</title>
        <authorList>
            <person name="Zhang R.-G."/>
        </authorList>
    </citation>
    <scope>NUCLEOTIDE SEQUENCE [LARGE SCALE GENOMIC DNA]</scope>
    <source>
        <tissue evidence="2">Leaves</tissue>
    </source>
</reference>
<evidence type="ECO:0000313" key="3">
    <source>
        <dbReference type="Proteomes" id="UP000827721"/>
    </source>
</evidence>
<evidence type="ECO:0000256" key="1">
    <source>
        <dbReference type="SAM" id="MobiDB-lite"/>
    </source>
</evidence>
<evidence type="ECO:0000313" key="2">
    <source>
        <dbReference type="EMBL" id="KAH7568319.1"/>
    </source>
</evidence>
<sequence>MLISYNHEVVTELVGSLPKPASTNADDIRMAAQEGALRLRTGLCNNPPGVEDSGGAGSSGLAPVTVSLSPGQIQAINDCTMDSPKMWMEMARENMLEDDSKMFANETEDSDEWNDMQSDSLWDP</sequence>
<comment type="caution">
    <text evidence="2">The sequence shown here is derived from an EMBL/GenBank/DDBJ whole genome shotgun (WGS) entry which is preliminary data.</text>
</comment>
<feature type="region of interest" description="Disordered" evidence="1">
    <location>
        <begin position="44"/>
        <end position="63"/>
    </location>
</feature>
<organism evidence="2 3">
    <name type="scientific">Xanthoceras sorbifolium</name>
    <dbReference type="NCBI Taxonomy" id="99658"/>
    <lineage>
        <taxon>Eukaryota</taxon>
        <taxon>Viridiplantae</taxon>
        <taxon>Streptophyta</taxon>
        <taxon>Embryophyta</taxon>
        <taxon>Tracheophyta</taxon>
        <taxon>Spermatophyta</taxon>
        <taxon>Magnoliopsida</taxon>
        <taxon>eudicotyledons</taxon>
        <taxon>Gunneridae</taxon>
        <taxon>Pentapetalae</taxon>
        <taxon>rosids</taxon>
        <taxon>malvids</taxon>
        <taxon>Sapindales</taxon>
        <taxon>Sapindaceae</taxon>
        <taxon>Xanthoceroideae</taxon>
        <taxon>Xanthoceras</taxon>
    </lineage>
</organism>
<accession>A0ABQ8HVM5</accession>
<dbReference type="Proteomes" id="UP000827721">
    <property type="component" value="Unassembled WGS sequence"/>
</dbReference>
<protein>
    <submittedName>
        <fullName evidence="2">Uncharacterized protein</fullName>
    </submittedName>
</protein>
<dbReference type="EMBL" id="JAFEMO010000007">
    <property type="protein sequence ID" value="KAH7568319.1"/>
    <property type="molecule type" value="Genomic_DNA"/>
</dbReference>
<feature type="compositionally biased region" description="Polar residues" evidence="1">
    <location>
        <begin position="115"/>
        <end position="124"/>
    </location>
</feature>
<name>A0ABQ8HVM5_9ROSI</name>